<gene>
    <name evidence="3" type="ORF">HRI_002347700</name>
</gene>
<evidence type="ECO:0000313" key="3">
    <source>
        <dbReference type="EMBL" id="GMI86786.1"/>
    </source>
</evidence>
<feature type="compositionally biased region" description="Low complexity" evidence="1">
    <location>
        <begin position="177"/>
        <end position="187"/>
    </location>
</feature>
<dbReference type="SUPFAM" id="SSF46934">
    <property type="entry name" value="UBA-like"/>
    <property type="match status" value="1"/>
</dbReference>
<feature type="region of interest" description="Disordered" evidence="1">
    <location>
        <begin position="168"/>
        <end position="187"/>
    </location>
</feature>
<dbReference type="PANTHER" id="PTHR46445:SF7">
    <property type="entry name" value="GBF-INTERACTING PROTEIN 1 N-TERMINAL DOMAIN-CONTAINING PROTEIN"/>
    <property type="match status" value="1"/>
</dbReference>
<proteinExistence type="predicted"/>
<evidence type="ECO:0000259" key="2">
    <source>
        <dbReference type="Pfam" id="PF06972"/>
    </source>
</evidence>
<dbReference type="Pfam" id="PF06972">
    <property type="entry name" value="GIP1_N"/>
    <property type="match status" value="1"/>
</dbReference>
<dbReference type="AlphaFoldDB" id="A0A9W7I1D1"/>
<feature type="compositionally biased region" description="Basic and acidic residues" evidence="1">
    <location>
        <begin position="97"/>
        <end position="106"/>
    </location>
</feature>
<reference evidence="3" key="1">
    <citation type="submission" date="2023-05" db="EMBL/GenBank/DDBJ databases">
        <title>Genome and transcriptome analyses reveal genes involved in the formation of fine ridges on petal epidermal cells in Hibiscus trionum.</title>
        <authorList>
            <person name="Koshimizu S."/>
            <person name="Masuda S."/>
            <person name="Ishii T."/>
            <person name="Shirasu K."/>
            <person name="Hoshino A."/>
            <person name="Arita M."/>
        </authorList>
    </citation>
    <scope>NUCLEOTIDE SEQUENCE</scope>
    <source>
        <strain evidence="3">Hamamatsu line</strain>
    </source>
</reference>
<dbReference type="InterPro" id="IPR009719">
    <property type="entry name" value="GIP1_N"/>
</dbReference>
<protein>
    <recommendedName>
        <fullName evidence="2">GBF-interacting protein 1 N-terminal domain-containing protein</fullName>
    </recommendedName>
</protein>
<feature type="region of interest" description="Disordered" evidence="1">
    <location>
        <begin position="208"/>
        <end position="279"/>
    </location>
</feature>
<feature type="compositionally biased region" description="Polar residues" evidence="1">
    <location>
        <begin position="211"/>
        <end position="245"/>
    </location>
</feature>
<keyword evidence="4" id="KW-1185">Reference proteome</keyword>
<evidence type="ECO:0000256" key="1">
    <source>
        <dbReference type="SAM" id="MobiDB-lite"/>
    </source>
</evidence>
<accession>A0A9W7I1D1</accession>
<feature type="compositionally biased region" description="Polar residues" evidence="1">
    <location>
        <begin position="328"/>
        <end position="349"/>
    </location>
</feature>
<feature type="region of interest" description="Disordered" evidence="1">
    <location>
        <begin position="328"/>
        <end position="369"/>
    </location>
</feature>
<name>A0A9W7I1D1_HIBTR</name>
<organism evidence="3 4">
    <name type="scientific">Hibiscus trionum</name>
    <name type="common">Flower of an hour</name>
    <dbReference type="NCBI Taxonomy" id="183268"/>
    <lineage>
        <taxon>Eukaryota</taxon>
        <taxon>Viridiplantae</taxon>
        <taxon>Streptophyta</taxon>
        <taxon>Embryophyta</taxon>
        <taxon>Tracheophyta</taxon>
        <taxon>Spermatophyta</taxon>
        <taxon>Magnoliopsida</taxon>
        <taxon>eudicotyledons</taxon>
        <taxon>Gunneridae</taxon>
        <taxon>Pentapetalae</taxon>
        <taxon>rosids</taxon>
        <taxon>malvids</taxon>
        <taxon>Malvales</taxon>
        <taxon>Malvaceae</taxon>
        <taxon>Malvoideae</taxon>
        <taxon>Hibiscus</taxon>
    </lineage>
</organism>
<sequence>MGSDSMANGRAGGGGVQMPASVKKVVQNLKEIVNNSCTDWEIYAVLRECNMDPSDAVQRLLSQDTFHEVKSKRERRKEMKETQELKTRANGRASNRGVRDGSEHSSARSGSILNSSNELGKAAYKKDNGSVVYMPYSASSKLHATGQTLNEKLSPQSNSFDADYRRQSMGTGDMIDSSMQPSYGSQSSWVGGTLEHVAMADIVRMGRTKSKGSQMPCETSYSPQDAVPPNSTIYQMKPSLATSDSKGTDQDLHSSDLNMTSESGKKSSQHGLDNEWAVNGPMTGSADIDGTMYTDQSYLHSNKANLSSNCWSDNILVSESNVVGRKNLSPNHVSSAQASNKQIFTSDSGETSEYDDDLCKDSSSPDSYGQNYERLEVVGRGSNASAPNPSAPLSDDAIKAASSVAVNLQHLSLGKEEGAATPKEDNCGVVLPDYLQALSADCSHLSFGTYKSGKSTALPQPQTSSSLTNNLEETLMTSNGCSTSMHLNSRTLVCHDKEQLEFDFDSHKAIADARNYNSPKFSQSELRKLDIPDAVTLGNDYASCASIPGLSFKNIEQSSSSFVIDPNARNLPIFPQSHSNSMPSDILTAAIKSTEARDSTAFLTSPSISSRYSGSASEIKNPIVSMSQPSSQVLHSANLATGPVLKEHLYAHPYAQSGYPAAPQGHTYTASALRQAFPDGKVFRESHTDMKYDLLHYGSSSMSSSLPWSSSYASGYRSSENPSSSPGSYLHNLLAGSAGRKLAYDDFLHSQYSNGGANFNLPHQNDGSATWDYGHGSRTISSVPDNANYNLHGGNRQLAGYQQGQQQSQQLHGVLGYPGIYSSHAAMAMEQQQQQQQQNLRDMILNASQGLSSRQVPQTWQHNY</sequence>
<comment type="caution">
    <text evidence="3">The sequence shown here is derived from an EMBL/GenBank/DDBJ whole genome shotgun (WGS) entry which is preliminary data.</text>
</comment>
<dbReference type="EMBL" id="BSYR01000021">
    <property type="protein sequence ID" value="GMI86786.1"/>
    <property type="molecule type" value="Genomic_DNA"/>
</dbReference>
<feature type="domain" description="GBF-interacting protein 1 N-terminal" evidence="2">
    <location>
        <begin position="19"/>
        <end position="78"/>
    </location>
</feature>
<evidence type="ECO:0000313" key="4">
    <source>
        <dbReference type="Proteomes" id="UP001165190"/>
    </source>
</evidence>
<dbReference type="PANTHER" id="PTHR46445">
    <property type="entry name" value="RNA POLYMERASE II DEGRADATION FACTOR-LIKE PROTEIN (DUF1296)"/>
    <property type="match status" value="1"/>
</dbReference>
<feature type="region of interest" description="Disordered" evidence="1">
    <location>
        <begin position="68"/>
        <end position="114"/>
    </location>
</feature>
<dbReference type="InterPro" id="IPR009060">
    <property type="entry name" value="UBA-like_sf"/>
</dbReference>
<dbReference type="OrthoDB" id="762072at2759"/>
<dbReference type="Proteomes" id="UP001165190">
    <property type="component" value="Unassembled WGS sequence"/>
</dbReference>
<feature type="compositionally biased region" description="Basic and acidic residues" evidence="1">
    <location>
        <begin position="68"/>
        <end position="87"/>
    </location>
</feature>